<dbReference type="PANTHER" id="PTHR47959:SF13">
    <property type="entry name" value="ATP-DEPENDENT RNA HELICASE RHLE"/>
    <property type="match status" value="1"/>
</dbReference>
<comment type="similarity">
    <text evidence="7 11">Belongs to the DEAD box helicase family.</text>
</comment>
<evidence type="ECO:0000259" key="15">
    <source>
        <dbReference type="PROSITE" id="PS51195"/>
    </source>
</evidence>
<feature type="region of interest" description="Disordered" evidence="12">
    <location>
        <begin position="384"/>
        <end position="454"/>
    </location>
</feature>
<dbReference type="SMART" id="SM00487">
    <property type="entry name" value="DEXDc"/>
    <property type="match status" value="1"/>
</dbReference>
<feature type="domain" description="DEAD-box RNA helicase Q" evidence="15">
    <location>
        <begin position="1"/>
        <end position="29"/>
    </location>
</feature>
<dbReference type="InterPro" id="IPR014001">
    <property type="entry name" value="Helicase_ATP-bd"/>
</dbReference>
<keyword evidence="3 11" id="KW-0547">Nucleotide-binding</keyword>
<dbReference type="InterPro" id="IPR044742">
    <property type="entry name" value="DEAD/DEAH_RhlB"/>
</dbReference>
<evidence type="ECO:0000256" key="1">
    <source>
        <dbReference type="ARBA" id="ARBA00012552"/>
    </source>
</evidence>
<dbReference type="GO" id="GO:0005524">
    <property type="term" value="F:ATP binding"/>
    <property type="evidence" value="ECO:0007669"/>
    <property type="project" value="UniProtKB-KW"/>
</dbReference>
<evidence type="ECO:0000256" key="11">
    <source>
        <dbReference type="RuleBase" id="RU000492"/>
    </source>
</evidence>
<feature type="compositionally biased region" description="Low complexity" evidence="12">
    <location>
        <begin position="647"/>
        <end position="660"/>
    </location>
</feature>
<dbReference type="PROSITE" id="PS51195">
    <property type="entry name" value="Q_MOTIF"/>
    <property type="match status" value="1"/>
</dbReference>
<evidence type="ECO:0000256" key="8">
    <source>
        <dbReference type="ARBA" id="ARBA00047984"/>
    </source>
</evidence>
<dbReference type="GO" id="GO:0042255">
    <property type="term" value="P:ribosome assembly"/>
    <property type="evidence" value="ECO:0007669"/>
    <property type="project" value="UniProtKB-ARBA"/>
</dbReference>
<evidence type="ECO:0000256" key="12">
    <source>
        <dbReference type="SAM" id="MobiDB-lite"/>
    </source>
</evidence>
<keyword evidence="17" id="KW-1185">Reference proteome</keyword>
<dbReference type="Pfam" id="PF00271">
    <property type="entry name" value="Helicase_C"/>
    <property type="match status" value="1"/>
</dbReference>
<dbReference type="GO" id="GO:0009266">
    <property type="term" value="P:response to temperature stimulus"/>
    <property type="evidence" value="ECO:0007669"/>
    <property type="project" value="UniProtKB-ARBA"/>
</dbReference>
<evidence type="ECO:0000313" key="16">
    <source>
        <dbReference type="EMBL" id="MBB6166876.1"/>
    </source>
</evidence>
<evidence type="ECO:0000256" key="7">
    <source>
        <dbReference type="ARBA" id="ARBA00038437"/>
    </source>
</evidence>
<dbReference type="Pfam" id="PF00270">
    <property type="entry name" value="DEAD"/>
    <property type="match status" value="1"/>
</dbReference>
<dbReference type="EMBL" id="JACHEH010000001">
    <property type="protein sequence ID" value="MBB6166876.1"/>
    <property type="molecule type" value="Genomic_DNA"/>
</dbReference>
<dbReference type="InterPro" id="IPR000629">
    <property type="entry name" value="RNA-helicase_DEAD-box_CS"/>
</dbReference>
<feature type="compositionally biased region" description="Basic and acidic residues" evidence="12">
    <location>
        <begin position="744"/>
        <end position="753"/>
    </location>
</feature>
<dbReference type="PROSITE" id="PS51192">
    <property type="entry name" value="HELICASE_ATP_BIND_1"/>
    <property type="match status" value="1"/>
</dbReference>
<dbReference type="EC" id="3.6.4.13" evidence="1"/>
<dbReference type="RefSeq" id="WP_244649786.1">
    <property type="nucleotide sequence ID" value="NZ_BMHX01000001.1"/>
</dbReference>
<keyword evidence="2" id="KW-0963">Cytoplasm</keyword>
<keyword evidence="4 11" id="KW-0378">Hydrolase</keyword>
<dbReference type="GO" id="GO:0005829">
    <property type="term" value="C:cytosol"/>
    <property type="evidence" value="ECO:0007669"/>
    <property type="project" value="TreeGrafter"/>
</dbReference>
<evidence type="ECO:0000313" key="17">
    <source>
        <dbReference type="Proteomes" id="UP000588017"/>
    </source>
</evidence>
<dbReference type="FunFam" id="3.40.50.300:FF:000108">
    <property type="entry name" value="ATP-dependent RNA helicase RhlE"/>
    <property type="match status" value="1"/>
</dbReference>
<gene>
    <name evidence="16" type="ORF">HNQ73_000484</name>
</gene>
<dbReference type="SMART" id="SM00490">
    <property type="entry name" value="HELICc"/>
    <property type="match status" value="1"/>
</dbReference>
<protein>
    <recommendedName>
        <fullName evidence="9">DEAD-box ATP-dependent RNA helicase RhpA</fullName>
        <ecNumber evidence="1">3.6.4.13</ecNumber>
    </recommendedName>
</protein>
<feature type="compositionally biased region" description="Low complexity" evidence="12">
    <location>
        <begin position="625"/>
        <end position="635"/>
    </location>
</feature>
<feature type="compositionally biased region" description="Basic residues" evidence="12">
    <location>
        <begin position="505"/>
        <end position="515"/>
    </location>
</feature>
<dbReference type="GO" id="GO:0003676">
    <property type="term" value="F:nucleic acid binding"/>
    <property type="evidence" value="ECO:0007669"/>
    <property type="project" value="InterPro"/>
</dbReference>
<feature type="domain" description="Helicase ATP-binding" evidence="13">
    <location>
        <begin position="32"/>
        <end position="205"/>
    </location>
</feature>
<evidence type="ECO:0000256" key="4">
    <source>
        <dbReference type="ARBA" id="ARBA00022801"/>
    </source>
</evidence>
<feature type="compositionally biased region" description="Basic and acidic residues" evidence="12">
    <location>
        <begin position="390"/>
        <end position="415"/>
    </location>
</feature>
<feature type="short sequence motif" description="Q motif" evidence="10">
    <location>
        <begin position="1"/>
        <end position="29"/>
    </location>
</feature>
<evidence type="ECO:0000259" key="13">
    <source>
        <dbReference type="PROSITE" id="PS51192"/>
    </source>
</evidence>
<keyword evidence="5 11" id="KW-0347">Helicase</keyword>
<dbReference type="PROSITE" id="PS51194">
    <property type="entry name" value="HELICASE_CTER"/>
    <property type="match status" value="1"/>
</dbReference>
<dbReference type="InterPro" id="IPR050079">
    <property type="entry name" value="DEAD_box_RNA_helicase"/>
</dbReference>
<dbReference type="CDD" id="cd18787">
    <property type="entry name" value="SF2_C_DEAD"/>
    <property type="match status" value="1"/>
</dbReference>
<dbReference type="PROSITE" id="PS00039">
    <property type="entry name" value="DEAD_ATP_HELICASE"/>
    <property type="match status" value="1"/>
</dbReference>
<comment type="catalytic activity">
    <reaction evidence="8">
        <text>ATP + H2O = ADP + phosphate + H(+)</text>
        <dbReference type="Rhea" id="RHEA:13065"/>
        <dbReference type="ChEBI" id="CHEBI:15377"/>
        <dbReference type="ChEBI" id="CHEBI:15378"/>
        <dbReference type="ChEBI" id="CHEBI:30616"/>
        <dbReference type="ChEBI" id="CHEBI:43474"/>
        <dbReference type="ChEBI" id="CHEBI:456216"/>
        <dbReference type="EC" id="3.6.4.13"/>
    </reaction>
</comment>
<dbReference type="Proteomes" id="UP000588017">
    <property type="component" value="Unassembled WGS sequence"/>
</dbReference>
<dbReference type="InterPro" id="IPR011545">
    <property type="entry name" value="DEAD/DEAH_box_helicase_dom"/>
</dbReference>
<evidence type="ECO:0000256" key="9">
    <source>
        <dbReference type="ARBA" id="ARBA00074363"/>
    </source>
</evidence>
<feature type="region of interest" description="Disordered" evidence="12">
    <location>
        <begin position="475"/>
        <end position="753"/>
    </location>
</feature>
<dbReference type="Gene3D" id="3.40.50.300">
    <property type="entry name" value="P-loop containing nucleotide triphosphate hydrolases"/>
    <property type="match status" value="2"/>
</dbReference>
<dbReference type="GO" id="GO:0016787">
    <property type="term" value="F:hydrolase activity"/>
    <property type="evidence" value="ECO:0007669"/>
    <property type="project" value="UniProtKB-KW"/>
</dbReference>
<accession>A0A841KA26</accession>
<dbReference type="AlphaFoldDB" id="A0A841KA26"/>
<name>A0A841KA26_9HYPH</name>
<keyword evidence="6 11" id="KW-0067">ATP-binding</keyword>
<dbReference type="GO" id="GO:0003724">
    <property type="term" value="F:RNA helicase activity"/>
    <property type="evidence" value="ECO:0007669"/>
    <property type="project" value="UniProtKB-EC"/>
</dbReference>
<dbReference type="InterPro" id="IPR027417">
    <property type="entry name" value="P-loop_NTPase"/>
</dbReference>
<evidence type="ECO:0000256" key="3">
    <source>
        <dbReference type="ARBA" id="ARBA00022741"/>
    </source>
</evidence>
<evidence type="ECO:0000256" key="2">
    <source>
        <dbReference type="ARBA" id="ARBA00022490"/>
    </source>
</evidence>
<dbReference type="CDD" id="cd00268">
    <property type="entry name" value="DEADc"/>
    <property type="match status" value="1"/>
</dbReference>
<feature type="compositionally biased region" description="Low complexity" evidence="12">
    <location>
        <begin position="531"/>
        <end position="556"/>
    </location>
</feature>
<dbReference type="SUPFAM" id="SSF52540">
    <property type="entry name" value="P-loop containing nucleoside triphosphate hydrolases"/>
    <property type="match status" value="2"/>
</dbReference>
<feature type="compositionally biased region" description="Basic and acidic residues" evidence="12">
    <location>
        <begin position="429"/>
        <end position="449"/>
    </location>
</feature>
<reference evidence="16 17" key="1">
    <citation type="submission" date="2020-08" db="EMBL/GenBank/DDBJ databases">
        <title>Genomic Encyclopedia of Type Strains, Phase IV (KMG-IV): sequencing the most valuable type-strain genomes for metagenomic binning, comparative biology and taxonomic classification.</title>
        <authorList>
            <person name="Goeker M."/>
        </authorList>
    </citation>
    <scope>NUCLEOTIDE SEQUENCE [LARGE SCALE GENOMIC DNA]</scope>
    <source>
        <strain evidence="16 17">DSM 101465</strain>
    </source>
</reference>
<evidence type="ECO:0000256" key="10">
    <source>
        <dbReference type="PROSITE-ProRule" id="PRU00552"/>
    </source>
</evidence>
<dbReference type="PANTHER" id="PTHR47959">
    <property type="entry name" value="ATP-DEPENDENT RNA HELICASE RHLE-RELATED"/>
    <property type="match status" value="1"/>
</dbReference>
<feature type="domain" description="Helicase C-terminal" evidence="14">
    <location>
        <begin position="238"/>
        <end position="384"/>
    </location>
</feature>
<feature type="compositionally biased region" description="Low complexity" evidence="12">
    <location>
        <begin position="696"/>
        <end position="738"/>
    </location>
</feature>
<dbReference type="InterPro" id="IPR001650">
    <property type="entry name" value="Helicase_C-like"/>
</dbReference>
<sequence>MSFSDLGLSEKVQQAVAAAGYTTPTPIQASAIPHVLQRRDVLGIAQTGTGKTAAFTLPMLTLLEHGRARARMPRTLILEPTRELAAQVQESFEKYGVNHKLSVALLIGGVSFSDQDAKISRGVDVLIATPGRLLDHFERGKLLLTGIEVLVIDEADRMLDMGFIPDIERICRLVPFTRQTLFFSATMPPEIQRLTETFLHNPVKVEVARASSTAATITQRLVASGSEQHQKRETLRRLIRSAGDELQNGIIFCNRKRDVAIVVRSLQRHGFNAVALHGDMDQRSRMQALDSFRNGSVNLLVASDVAARGLDIPAVSHVFNFDVPHHAEDYVHRIGRTGRAGRTGYATTIVAPGDEKALAAIEALTGQTIPWDGPTLAEFIASVGQTSQQDGDHRRGQRGSRDRDRGRGKGERRAEAPAQHAPITPDGRPSPRQEERRGDRNQQRHHGDRDEEVVVGFGDHVPSFILRPVVIPPASDEDSAAAPVAEEAVAPAETAAEPVNERSSGRRRRGRRRGAHAVTEVAAEAPPPAEAPVEASTVPAPEAPAAEELAQPASEPEQPDEPPALAEAESQRAATADEPAAQPETAPKPRRRTSRKAAETAESAGEQPAPKKRSRKATARDAEPAGETEAPAPRKAASRKPARNADTEATAAEAGMADAPRTARRKKAAADAEVPSDAAKPKKASSRKAKADEAASESVPATKTKAASRKTAGTGTKKSSAKAASRKTAATASDAPAAKKPRSRKAEVAEAGD</sequence>
<proteinExistence type="inferred from homology"/>
<dbReference type="InterPro" id="IPR014014">
    <property type="entry name" value="RNA_helicase_DEAD_Q_motif"/>
</dbReference>
<evidence type="ECO:0000256" key="6">
    <source>
        <dbReference type="ARBA" id="ARBA00022840"/>
    </source>
</evidence>
<evidence type="ECO:0000256" key="5">
    <source>
        <dbReference type="ARBA" id="ARBA00022806"/>
    </source>
</evidence>
<organism evidence="16 17">
    <name type="scientific">Chelatococcus composti</name>
    <dbReference type="NCBI Taxonomy" id="1743235"/>
    <lineage>
        <taxon>Bacteria</taxon>
        <taxon>Pseudomonadati</taxon>
        <taxon>Pseudomonadota</taxon>
        <taxon>Alphaproteobacteria</taxon>
        <taxon>Hyphomicrobiales</taxon>
        <taxon>Chelatococcaceae</taxon>
        <taxon>Chelatococcus</taxon>
    </lineage>
</organism>
<feature type="compositionally biased region" description="Low complexity" evidence="12">
    <location>
        <begin position="480"/>
        <end position="498"/>
    </location>
</feature>
<evidence type="ECO:0000259" key="14">
    <source>
        <dbReference type="PROSITE" id="PS51194"/>
    </source>
</evidence>
<comment type="caution">
    <text evidence="16">The sequence shown here is derived from an EMBL/GenBank/DDBJ whole genome shotgun (WGS) entry which is preliminary data.</text>
</comment>